<protein>
    <submittedName>
        <fullName evidence="10">Putative nucleic acid-binding, OB-fold, Replication protein A, OB domain protein</fullName>
    </submittedName>
</protein>
<evidence type="ECO:0000256" key="5">
    <source>
        <dbReference type="ARBA" id="ARBA00023125"/>
    </source>
</evidence>
<dbReference type="AlphaFoldDB" id="A0A251S4Y9"/>
<feature type="domain" description="Replication protein A 70 kDa DNA-binding subunit B/D first OB fold" evidence="7">
    <location>
        <begin position="7"/>
        <end position="111"/>
    </location>
</feature>
<feature type="domain" description="Replication protein A OB" evidence="9">
    <location>
        <begin position="133"/>
        <end position="191"/>
    </location>
</feature>
<dbReference type="SUPFAM" id="SSF50249">
    <property type="entry name" value="Nucleic acid-binding proteins"/>
    <property type="match status" value="3"/>
</dbReference>
<evidence type="ECO:0000256" key="4">
    <source>
        <dbReference type="ARBA" id="ARBA00022833"/>
    </source>
</evidence>
<organism evidence="10 11">
    <name type="scientific">Helianthus annuus</name>
    <name type="common">Common sunflower</name>
    <dbReference type="NCBI Taxonomy" id="4232"/>
    <lineage>
        <taxon>Eukaryota</taxon>
        <taxon>Viridiplantae</taxon>
        <taxon>Streptophyta</taxon>
        <taxon>Embryophyta</taxon>
        <taxon>Tracheophyta</taxon>
        <taxon>Spermatophyta</taxon>
        <taxon>Magnoliopsida</taxon>
        <taxon>eudicotyledons</taxon>
        <taxon>Gunneridae</taxon>
        <taxon>Pentapetalae</taxon>
        <taxon>asterids</taxon>
        <taxon>campanulids</taxon>
        <taxon>Asterales</taxon>
        <taxon>Asteraceae</taxon>
        <taxon>Asteroideae</taxon>
        <taxon>Heliantheae alliance</taxon>
        <taxon>Heliantheae</taxon>
        <taxon>Helianthus</taxon>
    </lineage>
</organism>
<dbReference type="Pfam" id="PF02721">
    <property type="entry name" value="DUF223"/>
    <property type="match status" value="1"/>
</dbReference>
<dbReference type="InParanoid" id="A0A251S4Y9"/>
<dbReference type="GO" id="GO:0000724">
    <property type="term" value="P:double-strand break repair via homologous recombination"/>
    <property type="evidence" value="ECO:0000318"/>
    <property type="project" value="GO_Central"/>
</dbReference>
<dbReference type="PANTHER" id="PTHR47165">
    <property type="entry name" value="OS03G0429900 PROTEIN"/>
    <property type="match status" value="1"/>
</dbReference>
<dbReference type="InterPro" id="IPR047192">
    <property type="entry name" value="Euk_RPA1_DBD_C"/>
</dbReference>
<dbReference type="InterPro" id="IPR003871">
    <property type="entry name" value="RFA1B/D_OB_1st"/>
</dbReference>
<dbReference type="CDD" id="cd04480">
    <property type="entry name" value="RPA1_DBD_A_like"/>
    <property type="match status" value="1"/>
</dbReference>
<name>A0A251S4Y9_HELAN</name>
<keyword evidence="5" id="KW-0238">DNA-binding</keyword>
<keyword evidence="3" id="KW-0863">Zinc-finger</keyword>
<accession>A0A251S4Y9</accession>
<proteinExistence type="inferred from homology"/>
<dbReference type="CDD" id="cd04481">
    <property type="entry name" value="RPA1_DBD_B_like"/>
    <property type="match status" value="1"/>
</dbReference>
<dbReference type="GO" id="GO:0003684">
    <property type="term" value="F:damaged DNA binding"/>
    <property type="evidence" value="ECO:0000318"/>
    <property type="project" value="GO_Central"/>
</dbReference>
<evidence type="ECO:0000256" key="1">
    <source>
        <dbReference type="ARBA" id="ARBA00005690"/>
    </source>
</evidence>
<evidence type="ECO:0000256" key="3">
    <source>
        <dbReference type="ARBA" id="ARBA00022771"/>
    </source>
</evidence>
<keyword evidence="2" id="KW-0479">Metal-binding</keyword>
<dbReference type="InterPro" id="IPR013955">
    <property type="entry name" value="Rep_factor-A_C"/>
</dbReference>
<keyword evidence="4" id="KW-0862">Zinc</keyword>
<dbReference type="GO" id="GO:0051321">
    <property type="term" value="P:meiotic cell cycle"/>
    <property type="evidence" value="ECO:0000318"/>
    <property type="project" value="GO_Central"/>
</dbReference>
<dbReference type="InterPro" id="IPR012340">
    <property type="entry name" value="NA-bd_OB-fold"/>
</dbReference>
<dbReference type="Proteomes" id="UP000215914">
    <property type="component" value="Chromosome 15"/>
</dbReference>
<evidence type="ECO:0000259" key="7">
    <source>
        <dbReference type="Pfam" id="PF02721"/>
    </source>
</evidence>
<dbReference type="Gene3D" id="2.40.50.140">
    <property type="entry name" value="Nucleic acid-binding proteins"/>
    <property type="match status" value="3"/>
</dbReference>
<evidence type="ECO:0000256" key="2">
    <source>
        <dbReference type="ARBA" id="ARBA00022723"/>
    </source>
</evidence>
<evidence type="ECO:0000256" key="6">
    <source>
        <dbReference type="SAM" id="MobiDB-lite"/>
    </source>
</evidence>
<gene>
    <name evidence="10" type="ORF">HannXRQ_Chr15g0464461</name>
</gene>
<sequence>MELGNITYLKDLDLARRDYTVKVRVLRLWKQPMYNNPEQFYSIEMIVVDEEGTTMQGNVLRRWFPRFEQVFNESDCYFIVKPTIGLNESKYKYVDNKNKLGIYCDTDVYPCKDFNGPMYGFSFTSFKDIIDKTVPENKSIDVIGFVADVKDLKKFKTARGKDTKKLNVIIQDLEMESIYLSLWDSYADRILEQWENREEHGVIVVILQFGTLKYFGRFGYVNSCFNVSKLFINSDVDEMTTFRKSLIANSAASSCSSQSSRLSGIFLSLYDEYVVRSEFNNIAEVNLNQAKSVVVVGTVQMISEDLPWYYFACKTCNKKVFPKVTNDTPTVGVLVDEEEVYECKTKTCKDTVIQYTKRLKIPLTVQDSSGTVSLTLFDRDACRILNTTAANLIEKHVAGGDKGLYPDEFEALLGKKFAFKIDISDFNIEHNFWFFGVSKLTDDEDIIFELEKKANNIKVETTASLNNRFTDMESEDTVNLNDDNCTDVIMGVTVGTKSNEDFKSKVPSESMDDNVITPLTKNLEDTAMASKPIGEPAIFKRKTKKPAFKKNLVESYDVEENGEMSTTKPVKPGKPTLLIPKIEK</sequence>
<dbReference type="STRING" id="4232.A0A251S4Y9"/>
<feature type="domain" description="Replication factor A C-terminal" evidence="8">
    <location>
        <begin position="295"/>
        <end position="423"/>
    </location>
</feature>
<dbReference type="EMBL" id="CM007904">
    <property type="protein sequence ID" value="OTF93728.1"/>
    <property type="molecule type" value="Genomic_DNA"/>
</dbReference>
<dbReference type="GO" id="GO:0008270">
    <property type="term" value="F:zinc ion binding"/>
    <property type="evidence" value="ECO:0007669"/>
    <property type="project" value="UniProtKB-KW"/>
</dbReference>
<feature type="region of interest" description="Disordered" evidence="6">
    <location>
        <begin position="560"/>
        <end position="584"/>
    </location>
</feature>
<dbReference type="GO" id="GO:0005662">
    <property type="term" value="C:DNA replication factor A complex"/>
    <property type="evidence" value="ECO:0000318"/>
    <property type="project" value="GO_Central"/>
</dbReference>
<dbReference type="GO" id="GO:0007004">
    <property type="term" value="P:telomere maintenance via telomerase"/>
    <property type="evidence" value="ECO:0000318"/>
    <property type="project" value="GO_Central"/>
</dbReference>
<dbReference type="GO" id="GO:0043047">
    <property type="term" value="F:single-stranded telomeric DNA binding"/>
    <property type="evidence" value="ECO:0000318"/>
    <property type="project" value="GO_Central"/>
</dbReference>
<evidence type="ECO:0000259" key="9">
    <source>
        <dbReference type="Pfam" id="PF16900"/>
    </source>
</evidence>
<evidence type="ECO:0000313" key="10">
    <source>
        <dbReference type="EMBL" id="OTF93728.1"/>
    </source>
</evidence>
<dbReference type="Pfam" id="PF08646">
    <property type="entry name" value="Rep_fac-A_C"/>
    <property type="match status" value="1"/>
</dbReference>
<dbReference type="InterPro" id="IPR031657">
    <property type="entry name" value="REPA_OB_2"/>
</dbReference>
<reference evidence="11" key="1">
    <citation type="journal article" date="2017" name="Nature">
        <title>The sunflower genome provides insights into oil metabolism, flowering and Asterid evolution.</title>
        <authorList>
            <person name="Badouin H."/>
            <person name="Gouzy J."/>
            <person name="Grassa C.J."/>
            <person name="Murat F."/>
            <person name="Staton S.E."/>
            <person name="Cottret L."/>
            <person name="Lelandais-Briere C."/>
            <person name="Owens G.L."/>
            <person name="Carrere S."/>
            <person name="Mayjonade B."/>
            <person name="Legrand L."/>
            <person name="Gill N."/>
            <person name="Kane N.C."/>
            <person name="Bowers J.E."/>
            <person name="Hubner S."/>
            <person name="Bellec A."/>
            <person name="Berard A."/>
            <person name="Berges H."/>
            <person name="Blanchet N."/>
            <person name="Boniface M.C."/>
            <person name="Brunel D."/>
            <person name="Catrice O."/>
            <person name="Chaidir N."/>
            <person name="Claudel C."/>
            <person name="Donnadieu C."/>
            <person name="Faraut T."/>
            <person name="Fievet G."/>
            <person name="Helmstetter N."/>
            <person name="King M."/>
            <person name="Knapp S.J."/>
            <person name="Lai Z."/>
            <person name="Le Paslier M.C."/>
            <person name="Lippi Y."/>
            <person name="Lorenzon L."/>
            <person name="Mandel J.R."/>
            <person name="Marage G."/>
            <person name="Marchand G."/>
            <person name="Marquand E."/>
            <person name="Bret-Mestries E."/>
            <person name="Morien E."/>
            <person name="Nambeesan S."/>
            <person name="Nguyen T."/>
            <person name="Pegot-Espagnet P."/>
            <person name="Pouilly N."/>
            <person name="Raftis F."/>
            <person name="Sallet E."/>
            <person name="Schiex T."/>
            <person name="Thomas J."/>
            <person name="Vandecasteele C."/>
            <person name="Vares D."/>
            <person name="Vear F."/>
            <person name="Vautrin S."/>
            <person name="Crespi M."/>
            <person name="Mangin B."/>
            <person name="Burke J.M."/>
            <person name="Salse J."/>
            <person name="Munos S."/>
            <person name="Vincourt P."/>
            <person name="Rieseberg L.H."/>
            <person name="Langlade N.B."/>
        </authorList>
    </citation>
    <scope>NUCLEOTIDE SEQUENCE [LARGE SCALE GENOMIC DNA]</scope>
    <source>
        <strain evidence="11">cv. SF193</strain>
    </source>
</reference>
<comment type="similarity">
    <text evidence="1">Belongs to the replication factor A protein 1 family.</text>
</comment>
<evidence type="ECO:0000259" key="8">
    <source>
        <dbReference type="Pfam" id="PF08646"/>
    </source>
</evidence>
<dbReference type="OMA" id="HIVEVSH"/>
<dbReference type="GO" id="GO:0006260">
    <property type="term" value="P:DNA replication"/>
    <property type="evidence" value="ECO:0000318"/>
    <property type="project" value="GO_Central"/>
</dbReference>
<dbReference type="PANTHER" id="PTHR47165:SF4">
    <property type="entry name" value="OS03G0429900 PROTEIN"/>
    <property type="match status" value="1"/>
</dbReference>
<dbReference type="GO" id="GO:0006289">
    <property type="term" value="P:nucleotide-excision repair"/>
    <property type="evidence" value="ECO:0000318"/>
    <property type="project" value="GO_Central"/>
</dbReference>
<keyword evidence="11" id="KW-1185">Reference proteome</keyword>
<dbReference type="Pfam" id="PF16900">
    <property type="entry name" value="REPA_OB_2"/>
    <property type="match status" value="1"/>
</dbReference>
<dbReference type="CDD" id="cd04476">
    <property type="entry name" value="RPA1_DBD_C"/>
    <property type="match status" value="1"/>
</dbReference>
<evidence type="ECO:0000313" key="11">
    <source>
        <dbReference type="Proteomes" id="UP000215914"/>
    </source>
</evidence>